<evidence type="ECO:0000256" key="5">
    <source>
        <dbReference type="ARBA" id="ARBA00022842"/>
    </source>
</evidence>
<evidence type="ECO:0000256" key="4">
    <source>
        <dbReference type="ARBA" id="ARBA00022723"/>
    </source>
</evidence>
<sequence length="471" mass="54167">MMKYKIHTKYQKKLADLYTPVNIYNKLRDQFPSALLLESADYHDRTDSKSFICLEPVANFEARGNKYKYNFPDQEEVKIKVEKSSQVFIAFQEFISQFEHSTTNLPFNIQGLWGYSSFEAVQYMEDIEMNLERSELKDNPDLKYQLFKYVLIFDHFKNEIYITHNEVNKGTDFEDNIESIIQIINTNNLPNFSFSTVNKETSNVSEEEYMEMVKQGIHHCKIGDTFQLVLSREFQQKFKGDDFNLYRCLRSINPSPYLFYFDYGDFKIFGASPESQLQVHNGEASINPIAGTVLRGDSQEEDRKRAEELKENPKEMSEHVMLVDLARNDLSKNSDKVTIESYAEIQFFSHVIHMVSKVKGKLQKDVKGLQVYGDTFPAGTLSGAPKYKALKLIDKYEKTTRNFYGGAIGFFGFDGSINHAIIIRSVLSKNNTLVYQAGAGIVSDSTPEGELQEVNNKITAIRKAIQKANEL</sequence>
<dbReference type="PRINTS" id="PR00095">
    <property type="entry name" value="ANTSNTHASEI"/>
</dbReference>
<evidence type="ECO:0000256" key="1">
    <source>
        <dbReference type="ARBA" id="ARBA00001946"/>
    </source>
</evidence>
<dbReference type="AlphaFoldDB" id="A0A4Q4KSJ2"/>
<dbReference type="InterPro" id="IPR006805">
    <property type="entry name" value="Anth_synth_I_N"/>
</dbReference>
<keyword evidence="12" id="KW-1185">Reference proteome</keyword>
<keyword evidence="6" id="KW-0456">Lyase</keyword>
<evidence type="ECO:0000256" key="2">
    <source>
        <dbReference type="ARBA" id="ARBA00011575"/>
    </source>
</evidence>
<dbReference type="PANTHER" id="PTHR11236:SF48">
    <property type="entry name" value="ISOCHORISMATE SYNTHASE MENF"/>
    <property type="match status" value="1"/>
</dbReference>
<comment type="function">
    <text evidence="7">Part of a heterotetrameric complex that catalyzes the two-step biosynthesis of anthranilate, an intermediate in the biosynthesis of L-tryptophan. In the first step, the glutamine-binding beta subunit (TrpG) of anthranilate synthase (AS) provides the glutamine amidotransferase activity which generates ammonia as a substrate that, along with chorismate, is used in the second step, catalyzed by the large alpha subunit of AS (TrpE) to produce anthranilate. In the absence of TrpG, TrpE can synthesize anthranilate directly from chorismate and high concentrations of ammonia.</text>
</comment>
<comment type="subunit">
    <text evidence="2">Heterotetramer consisting of two non-identical subunits: a beta subunit (TrpG) and a large alpha subunit (TrpE).</text>
</comment>
<evidence type="ECO:0000256" key="6">
    <source>
        <dbReference type="ARBA" id="ARBA00023239"/>
    </source>
</evidence>
<dbReference type="GO" id="GO:0004049">
    <property type="term" value="F:anthranilate synthase activity"/>
    <property type="evidence" value="ECO:0007669"/>
    <property type="project" value="UniProtKB-EC"/>
</dbReference>
<dbReference type="PANTHER" id="PTHR11236">
    <property type="entry name" value="AMINOBENZOATE/ANTHRANILATE SYNTHASE"/>
    <property type="match status" value="1"/>
</dbReference>
<evidence type="ECO:0000256" key="3">
    <source>
        <dbReference type="ARBA" id="ARBA00020653"/>
    </source>
</evidence>
<dbReference type="GO" id="GO:0046872">
    <property type="term" value="F:metal ion binding"/>
    <property type="evidence" value="ECO:0007669"/>
    <property type="project" value="UniProtKB-KW"/>
</dbReference>
<comment type="caution">
    <text evidence="11">The sequence shown here is derived from an EMBL/GenBank/DDBJ whole genome shotgun (WGS) entry which is preliminary data.</text>
</comment>
<name>A0A4Q4KSJ2_9FLAO</name>
<dbReference type="Pfam" id="PF04715">
    <property type="entry name" value="Anth_synt_I_N"/>
    <property type="match status" value="1"/>
</dbReference>
<evidence type="ECO:0000259" key="10">
    <source>
        <dbReference type="Pfam" id="PF04715"/>
    </source>
</evidence>
<evidence type="ECO:0000256" key="8">
    <source>
        <dbReference type="ARBA" id="ARBA00047683"/>
    </source>
</evidence>
<evidence type="ECO:0000313" key="11">
    <source>
        <dbReference type="EMBL" id="RYM35639.1"/>
    </source>
</evidence>
<protein>
    <recommendedName>
        <fullName evidence="3">Anthranilate synthase component 1</fullName>
    </recommendedName>
</protein>
<keyword evidence="5" id="KW-0460">Magnesium</keyword>
<reference evidence="11 12" key="1">
    <citation type="submission" date="2019-02" db="EMBL/GenBank/DDBJ databases">
        <title>Genome sequence of the sea-ice species Brumimicrobium glaciale.</title>
        <authorList>
            <person name="Bowman J.P."/>
        </authorList>
    </citation>
    <scope>NUCLEOTIDE SEQUENCE [LARGE SCALE GENOMIC DNA]</scope>
    <source>
        <strain evidence="11 12">IC156</strain>
    </source>
</reference>
<organism evidence="11 12">
    <name type="scientific">Brumimicrobium glaciale</name>
    <dbReference type="NCBI Taxonomy" id="200475"/>
    <lineage>
        <taxon>Bacteria</taxon>
        <taxon>Pseudomonadati</taxon>
        <taxon>Bacteroidota</taxon>
        <taxon>Flavobacteriia</taxon>
        <taxon>Flavobacteriales</taxon>
        <taxon>Crocinitomicaceae</taxon>
        <taxon>Brumimicrobium</taxon>
    </lineage>
</organism>
<comment type="cofactor">
    <cofactor evidence="1">
        <name>Mg(2+)</name>
        <dbReference type="ChEBI" id="CHEBI:18420"/>
    </cofactor>
</comment>
<dbReference type="InterPro" id="IPR005801">
    <property type="entry name" value="ADC_synthase"/>
</dbReference>
<evidence type="ECO:0000259" key="9">
    <source>
        <dbReference type="Pfam" id="PF00425"/>
    </source>
</evidence>
<dbReference type="OrthoDB" id="9803598at2"/>
<dbReference type="EMBL" id="SETE01000001">
    <property type="protein sequence ID" value="RYM35639.1"/>
    <property type="molecule type" value="Genomic_DNA"/>
</dbReference>
<comment type="catalytic activity">
    <reaction evidence="8">
        <text>chorismate + L-glutamine = anthranilate + pyruvate + L-glutamate + H(+)</text>
        <dbReference type="Rhea" id="RHEA:21732"/>
        <dbReference type="ChEBI" id="CHEBI:15361"/>
        <dbReference type="ChEBI" id="CHEBI:15378"/>
        <dbReference type="ChEBI" id="CHEBI:16567"/>
        <dbReference type="ChEBI" id="CHEBI:29748"/>
        <dbReference type="ChEBI" id="CHEBI:29985"/>
        <dbReference type="ChEBI" id="CHEBI:58359"/>
        <dbReference type="EC" id="4.1.3.27"/>
    </reaction>
</comment>
<accession>A0A4Q4KSJ2</accession>
<dbReference type="GO" id="GO:0000162">
    <property type="term" value="P:L-tryptophan biosynthetic process"/>
    <property type="evidence" value="ECO:0007669"/>
    <property type="project" value="TreeGrafter"/>
</dbReference>
<dbReference type="InterPro" id="IPR015890">
    <property type="entry name" value="Chorismate_C"/>
</dbReference>
<dbReference type="Proteomes" id="UP000293952">
    <property type="component" value="Unassembled WGS sequence"/>
</dbReference>
<dbReference type="SUPFAM" id="SSF56322">
    <property type="entry name" value="ADC synthase"/>
    <property type="match status" value="1"/>
</dbReference>
<keyword evidence="4" id="KW-0479">Metal-binding</keyword>
<dbReference type="Pfam" id="PF00425">
    <property type="entry name" value="Chorismate_bind"/>
    <property type="match status" value="1"/>
</dbReference>
<dbReference type="Gene3D" id="3.60.120.10">
    <property type="entry name" value="Anthranilate synthase"/>
    <property type="match status" value="1"/>
</dbReference>
<evidence type="ECO:0000313" key="12">
    <source>
        <dbReference type="Proteomes" id="UP000293952"/>
    </source>
</evidence>
<gene>
    <name evidence="11" type="ORF">ERX46_01215</name>
</gene>
<feature type="domain" description="Anthranilate synthase component I N-terminal" evidence="10">
    <location>
        <begin position="16"/>
        <end position="162"/>
    </location>
</feature>
<proteinExistence type="predicted"/>
<feature type="domain" description="Chorismate-utilising enzyme C-terminal" evidence="9">
    <location>
        <begin position="206"/>
        <end position="457"/>
    </location>
</feature>
<dbReference type="InterPro" id="IPR019999">
    <property type="entry name" value="Anth_synth_I-like"/>
</dbReference>
<evidence type="ECO:0000256" key="7">
    <source>
        <dbReference type="ARBA" id="ARBA00025634"/>
    </source>
</evidence>